<feature type="transmembrane region" description="Helical" evidence="1">
    <location>
        <begin position="163"/>
        <end position="184"/>
    </location>
</feature>
<evidence type="ECO:0000313" key="2">
    <source>
        <dbReference type="EMBL" id="BCS82897.1"/>
    </source>
</evidence>
<organism evidence="2 3">
    <name type="scientific">Cotonvirus japonicus</name>
    <dbReference type="NCBI Taxonomy" id="2811091"/>
    <lineage>
        <taxon>Viruses</taxon>
        <taxon>Varidnaviria</taxon>
        <taxon>Bamfordvirae</taxon>
        <taxon>Nucleocytoviricota</taxon>
        <taxon>Megaviricetes</taxon>
        <taxon>Imitervirales</taxon>
        <taxon>Mimiviridae</taxon>
        <taxon>Megamimivirinae</taxon>
        <taxon>Cotonvirus</taxon>
        <taxon>Cotonvirus japonicum</taxon>
    </lineage>
</organism>
<reference evidence="2 3" key="1">
    <citation type="submission" date="2021-02" db="EMBL/GenBank/DDBJ databases">
        <title>Cotonvirus japonicus, which uses Golgi apparatus of host cells for its virion factory, phylogenetically links tailed tupanvirus and icosahedral mimivirus.</title>
        <authorList>
            <person name="Takahashi H."/>
            <person name="Fukaya S."/>
            <person name="Song C."/>
            <person name="Murata K."/>
            <person name="Takemura M."/>
        </authorList>
    </citation>
    <scope>NUCLEOTIDE SEQUENCE [LARGE SCALE GENOMIC DNA]</scope>
</reference>
<accession>A0ABM7NS27</accession>
<dbReference type="EMBL" id="AP024483">
    <property type="protein sequence ID" value="BCS82897.1"/>
    <property type="molecule type" value="Genomic_DNA"/>
</dbReference>
<keyword evidence="1" id="KW-0812">Transmembrane</keyword>
<evidence type="ECO:0000256" key="1">
    <source>
        <dbReference type="SAM" id="Phobius"/>
    </source>
</evidence>
<keyword evidence="1" id="KW-1133">Transmembrane helix</keyword>
<sequence>MTWCTTAQVNNSGKHIPKGKTSGSFAPLDIAFNHSPSMSDFKNRLSNTNPIFSDDHHDQIIDNHLRNLPDCNENCDNVLSNHSEQKLNSGVDQIVGEYYDRNKAIHKQLSTDHAGNQYFNPQVPTVQNGIQFPLTRHQYIPSQVHGSELLEGFDGARRPCMGFWEMLVLIILIIVLIYGIYWLYKSNSFNF</sequence>
<proteinExistence type="predicted"/>
<keyword evidence="1" id="KW-0472">Membrane</keyword>
<keyword evidence="3" id="KW-1185">Reference proteome</keyword>
<name>A0ABM7NS27_9VIRU</name>
<evidence type="ECO:0000313" key="3">
    <source>
        <dbReference type="Proteomes" id="UP001321479"/>
    </source>
</evidence>
<protein>
    <submittedName>
        <fullName evidence="2">Uncharacterized protein</fullName>
    </submittedName>
</protein>
<dbReference type="RefSeq" id="YP_010841505.1">
    <property type="nucleotide sequence ID" value="NC_079139.1"/>
</dbReference>
<dbReference type="GeneID" id="80558102"/>
<dbReference type="Proteomes" id="UP001321479">
    <property type="component" value="Segment"/>
</dbReference>